<accession>A0A1S1LBM4</accession>
<dbReference type="Gene3D" id="1.20.1260.20">
    <property type="entry name" value="PPE superfamily"/>
    <property type="match status" value="1"/>
</dbReference>
<feature type="compositionally biased region" description="Gly residues" evidence="2">
    <location>
        <begin position="324"/>
        <end position="334"/>
    </location>
</feature>
<protein>
    <recommendedName>
        <fullName evidence="3">PPE domain-containing protein</fullName>
    </recommendedName>
</protein>
<evidence type="ECO:0000256" key="1">
    <source>
        <dbReference type="ARBA" id="ARBA00010652"/>
    </source>
</evidence>
<dbReference type="AlphaFoldDB" id="A0A1S1LBM4"/>
<dbReference type="Pfam" id="PF00823">
    <property type="entry name" value="PPE"/>
    <property type="match status" value="1"/>
</dbReference>
<comment type="caution">
    <text evidence="4">The sequence shown here is derived from an EMBL/GenBank/DDBJ whole genome shotgun (WGS) entry which is preliminary data.</text>
</comment>
<feature type="compositionally biased region" description="Basic and acidic residues" evidence="2">
    <location>
        <begin position="335"/>
        <end position="346"/>
    </location>
</feature>
<feature type="region of interest" description="Disordered" evidence="2">
    <location>
        <begin position="310"/>
        <end position="355"/>
    </location>
</feature>
<comment type="similarity">
    <text evidence="1">Belongs to the mycobacterial PPE family.</text>
</comment>
<evidence type="ECO:0000313" key="5">
    <source>
        <dbReference type="Proteomes" id="UP000180043"/>
    </source>
</evidence>
<name>A0A1S1LBM4_MYCCH</name>
<dbReference type="InterPro" id="IPR000030">
    <property type="entry name" value="PPE_dom"/>
</dbReference>
<dbReference type="SUPFAM" id="SSF140459">
    <property type="entry name" value="PE/PPE dimer-like"/>
    <property type="match status" value="1"/>
</dbReference>
<evidence type="ECO:0000259" key="3">
    <source>
        <dbReference type="Pfam" id="PF00823"/>
    </source>
</evidence>
<dbReference type="InterPro" id="IPR038332">
    <property type="entry name" value="PPE_sf"/>
</dbReference>
<dbReference type="Proteomes" id="UP000180043">
    <property type="component" value="Unassembled WGS sequence"/>
</dbReference>
<dbReference type="EMBL" id="MLIQ01000049">
    <property type="protein sequence ID" value="OHU46066.1"/>
    <property type="molecule type" value="Genomic_DNA"/>
</dbReference>
<evidence type="ECO:0000256" key="2">
    <source>
        <dbReference type="SAM" id="MobiDB-lite"/>
    </source>
</evidence>
<evidence type="ECO:0000313" key="4">
    <source>
        <dbReference type="EMBL" id="OHU46066.1"/>
    </source>
</evidence>
<reference evidence="4 5" key="1">
    <citation type="submission" date="2016-10" db="EMBL/GenBank/DDBJ databases">
        <title>Evaluation of Human, Veterinary and Environmental Mycobacterium chelonae Isolates by Core Genome Phylogenomic Analysis, Targeted Gene Comparison, and Anti-microbial Susceptibility Patterns: A Tale of Mistaken Identities.</title>
        <authorList>
            <person name="Fogelson S.B."/>
            <person name="Camus A.C."/>
            <person name="Lorenz W."/>
            <person name="Vasireddy R."/>
            <person name="Vasireddy S."/>
            <person name="Smith T."/>
            <person name="Brown-Elliott B.A."/>
            <person name="Wallace R.J.Jr."/>
            <person name="Hasan N.A."/>
            <person name="Reischl U."/>
            <person name="Sanchez S."/>
        </authorList>
    </citation>
    <scope>NUCLEOTIDE SEQUENCE [LARGE SCALE GENOMIC DNA]</scope>
    <source>
        <strain evidence="4 5">15515</strain>
    </source>
</reference>
<feature type="domain" description="PPE" evidence="3">
    <location>
        <begin position="1"/>
        <end position="148"/>
    </location>
</feature>
<gene>
    <name evidence="4" type="ORF">BKG82_28065</name>
</gene>
<organism evidence="4 5">
    <name type="scientific">Mycobacteroides chelonae</name>
    <name type="common">Mycobacterium chelonae</name>
    <dbReference type="NCBI Taxonomy" id="1774"/>
    <lineage>
        <taxon>Bacteria</taxon>
        <taxon>Bacillati</taxon>
        <taxon>Actinomycetota</taxon>
        <taxon>Actinomycetes</taxon>
        <taxon>Mycobacteriales</taxon>
        <taxon>Mycobacteriaceae</taxon>
        <taxon>Mycobacteroides</taxon>
    </lineage>
</organism>
<sequence>MEAGTGPATYLASAAALTMLAASFEIQQGVLLAHEGAMDALWPGLTVAARQAKISAYSAWLQSMVAECERLSAACVVVAESYGMARGAMIPSQVSIQNRIAQATAVATNFLGINQPIITFLDTTYVEHWTQNATQMTVYDASVIAASAPVPVVPPPPLVNPAEPALDAAQDAVANIAQNTAGSVANQQAMDPSQFMQPAQEAMSAPQQLLQPFQQAFSAPQQMAQQLLGSFQGMGNGMGAGSGEDPLSSYTPFAATGGAAGGSASLGGGGGGAMAGGGVGGLRPALSPAALPGGGGVTAMSSTQSLTGGAKTAVPAASTSLPGAGMGGLGGAGMRGKEEHTGRESTIEAGVAPIADTDTARANSILSQWMPKRSGTLD</sequence>
<proteinExistence type="inferred from homology"/>